<dbReference type="GO" id="GO:0016811">
    <property type="term" value="F:hydrolase activity, acting on carbon-nitrogen (but not peptide) bonds, in linear amides"/>
    <property type="evidence" value="ECO:0007669"/>
    <property type="project" value="UniProtKB-ARBA"/>
</dbReference>
<keyword evidence="1" id="KW-0645">Protease</keyword>
<evidence type="ECO:0000256" key="2">
    <source>
        <dbReference type="ARBA" id="ARBA00022801"/>
    </source>
</evidence>
<evidence type="ECO:0000256" key="4">
    <source>
        <dbReference type="ARBA" id="ARBA00069124"/>
    </source>
</evidence>
<dbReference type="Gene3D" id="3.60.20.30">
    <property type="entry name" value="(Glycosyl)asparaginase"/>
    <property type="match status" value="1"/>
</dbReference>
<dbReference type="PANTHER" id="PTHR10188">
    <property type="entry name" value="L-ASPARAGINASE"/>
    <property type="match status" value="1"/>
</dbReference>
<dbReference type="FunFam" id="3.60.20.30:FF:000001">
    <property type="entry name" value="Isoaspartyl peptidase/L-asparaginase"/>
    <property type="match status" value="1"/>
</dbReference>
<dbReference type="PANTHER" id="PTHR10188:SF6">
    <property type="entry name" value="N(4)-(BETA-N-ACETYLGLUCOSAMINYL)-L-ASPARAGINASE"/>
    <property type="match status" value="1"/>
</dbReference>
<evidence type="ECO:0000313" key="5">
    <source>
        <dbReference type="EMBL" id="KII77690.1"/>
    </source>
</evidence>
<reference evidence="5 6" key="1">
    <citation type="submission" date="2014-11" db="EMBL/GenBank/DDBJ databases">
        <title>Draft Genome Sequence of Vibrio piscirenalis strains CECT 8603T and CECT 8604, two marine Gammaproteobacterium isolated from cultured gilthead sea bream (Sparus aurata).</title>
        <authorList>
            <person name="Arahal D.R."/>
            <person name="Rodrigo-Torres L."/>
            <person name="Lucena T."/>
            <person name="Pujalte M.J."/>
        </authorList>
    </citation>
    <scope>NUCLEOTIDE SEQUENCE [LARGE SCALE GENOMIC DNA]</scope>
    <source>
        <strain evidence="5 6">DCR 1-4-2</strain>
    </source>
</reference>
<keyword evidence="6" id="KW-1185">Reference proteome</keyword>
<dbReference type="InterPro" id="IPR000246">
    <property type="entry name" value="Peptidase_T2"/>
</dbReference>
<organism evidence="5 6">
    <name type="scientific">Vibrio renipiscarius</name>
    <dbReference type="NCBI Taxonomy" id="1461322"/>
    <lineage>
        <taxon>Bacteria</taxon>
        <taxon>Pseudomonadati</taxon>
        <taxon>Pseudomonadota</taxon>
        <taxon>Gammaproteobacteria</taxon>
        <taxon>Vibrionales</taxon>
        <taxon>Vibrionaceae</taxon>
        <taxon>Vibrio</taxon>
    </lineage>
</organism>
<evidence type="ECO:0000256" key="3">
    <source>
        <dbReference type="ARBA" id="ARBA00022813"/>
    </source>
</evidence>
<keyword evidence="2" id="KW-0378">Hydrolase</keyword>
<keyword evidence="3" id="KW-0068">Autocatalytic cleavage</keyword>
<dbReference type="EMBL" id="JTKH01000020">
    <property type="protein sequence ID" value="KII77690.1"/>
    <property type="molecule type" value="Genomic_DNA"/>
</dbReference>
<evidence type="ECO:0000313" key="6">
    <source>
        <dbReference type="Proteomes" id="UP000031672"/>
    </source>
</evidence>
<dbReference type="RefSeq" id="WP_040990515.1">
    <property type="nucleotide sequence ID" value="NZ_JTKH01000020.1"/>
</dbReference>
<dbReference type="Pfam" id="PF01112">
    <property type="entry name" value="Asparaginase_2"/>
    <property type="match status" value="1"/>
</dbReference>
<dbReference type="GO" id="GO:0008233">
    <property type="term" value="F:peptidase activity"/>
    <property type="evidence" value="ECO:0007669"/>
    <property type="project" value="UniProtKB-KW"/>
</dbReference>
<protein>
    <recommendedName>
        <fullName evidence="4">Isoaspartyl peptidase</fullName>
    </recommendedName>
</protein>
<dbReference type="GO" id="GO:0006508">
    <property type="term" value="P:proteolysis"/>
    <property type="evidence" value="ECO:0007669"/>
    <property type="project" value="UniProtKB-KW"/>
</dbReference>
<dbReference type="Proteomes" id="UP000031672">
    <property type="component" value="Unassembled WGS sequence"/>
</dbReference>
<comment type="caution">
    <text evidence="5">The sequence shown here is derived from an EMBL/GenBank/DDBJ whole genome shotgun (WGS) entry which is preliminary data.</text>
</comment>
<dbReference type="CDD" id="cd04701">
    <property type="entry name" value="Asparaginase_2"/>
    <property type="match status" value="1"/>
</dbReference>
<dbReference type="AlphaFoldDB" id="A0A0C2NN44"/>
<gene>
    <name evidence="5" type="ORF">OJ16_10795</name>
</gene>
<sequence>MTFPFSIAVHGGPLTSAAEPLSAERDADLRATLARSVTVGHQILASGGDALDAVVASVKVLEDSEYFNAGRGSVLNAKEMVEMDASVMEGKLKQVGSVAGIRHIKNPIELAREVMLFSGHSLLAGDGAEAFAFERGYEFSEQDYFFTDHRYDQLMRLKFAAKGSPTDLDLLALSECDLAEEGKADDPVYGSVGAVALDQHGNLAAATSSGGVANQRFGRIGDSVMMGAGMLAENDLVAISSAGPSELLIRHRVASEIAARTRYFNEGAKTASDFVVSRVLKGPESDGGVIAIDHLGEIHSTLSGAGLYRASVDIQGKLSIKLFANE</sequence>
<name>A0A0C2NN44_9VIBR</name>
<dbReference type="STRING" id="1461322.OJ16_10795"/>
<proteinExistence type="predicted"/>
<evidence type="ECO:0000256" key="1">
    <source>
        <dbReference type="ARBA" id="ARBA00022670"/>
    </source>
</evidence>
<dbReference type="InterPro" id="IPR029055">
    <property type="entry name" value="Ntn_hydrolases_N"/>
</dbReference>
<accession>A0A0C2NN44</accession>
<dbReference type="SUPFAM" id="SSF56235">
    <property type="entry name" value="N-terminal nucleophile aminohydrolases (Ntn hydrolases)"/>
    <property type="match status" value="1"/>
</dbReference>